<reference evidence="1" key="2">
    <citation type="submission" date="2023-02" db="EMBL/GenBank/DDBJ databases">
        <authorList>
            <consortium name="DOE Joint Genome Institute"/>
            <person name="Mondo S.J."/>
            <person name="Chang Y."/>
            <person name="Wang Y."/>
            <person name="Ahrendt S."/>
            <person name="Andreopoulos W."/>
            <person name="Barry K."/>
            <person name="Beard J."/>
            <person name="Benny G.L."/>
            <person name="Blankenship S."/>
            <person name="Bonito G."/>
            <person name="Cuomo C."/>
            <person name="Desiro A."/>
            <person name="Gervers K.A."/>
            <person name="Hundley H."/>
            <person name="Kuo A."/>
            <person name="LaButti K."/>
            <person name="Lang B.F."/>
            <person name="Lipzen A."/>
            <person name="O'Donnell K."/>
            <person name="Pangilinan J."/>
            <person name="Reynolds N."/>
            <person name="Sandor L."/>
            <person name="Smith M.W."/>
            <person name="Tsang A."/>
            <person name="Grigoriev I.V."/>
            <person name="Stajich J.E."/>
            <person name="Spatafora J.W."/>
        </authorList>
    </citation>
    <scope>NUCLEOTIDE SEQUENCE</scope>
    <source>
        <strain evidence="1">RSA 2281</strain>
    </source>
</reference>
<name>A0AAD5K5H6_9FUNG</name>
<reference evidence="1" key="1">
    <citation type="journal article" date="2022" name="IScience">
        <title>Evolution of zygomycete secretomes and the origins of terrestrial fungal ecologies.</title>
        <authorList>
            <person name="Chang Y."/>
            <person name="Wang Y."/>
            <person name="Mondo S."/>
            <person name="Ahrendt S."/>
            <person name="Andreopoulos W."/>
            <person name="Barry K."/>
            <person name="Beard J."/>
            <person name="Benny G.L."/>
            <person name="Blankenship S."/>
            <person name="Bonito G."/>
            <person name="Cuomo C."/>
            <person name="Desiro A."/>
            <person name="Gervers K.A."/>
            <person name="Hundley H."/>
            <person name="Kuo A."/>
            <person name="LaButti K."/>
            <person name="Lang B.F."/>
            <person name="Lipzen A."/>
            <person name="O'Donnell K."/>
            <person name="Pangilinan J."/>
            <person name="Reynolds N."/>
            <person name="Sandor L."/>
            <person name="Smith M.E."/>
            <person name="Tsang A."/>
            <person name="Grigoriev I.V."/>
            <person name="Stajich J.E."/>
            <person name="Spatafora J.W."/>
        </authorList>
    </citation>
    <scope>NUCLEOTIDE SEQUENCE</scope>
    <source>
        <strain evidence="1">RSA 2281</strain>
    </source>
</reference>
<evidence type="ECO:0000313" key="2">
    <source>
        <dbReference type="Proteomes" id="UP001209540"/>
    </source>
</evidence>
<evidence type="ECO:0000313" key="1">
    <source>
        <dbReference type="EMBL" id="KAI9270502.1"/>
    </source>
</evidence>
<accession>A0AAD5K5H6</accession>
<protein>
    <recommendedName>
        <fullName evidence="3">MULE transposase domain-containing protein</fullName>
    </recommendedName>
</protein>
<sequence>MIRLDKTRLGQILSGDFNNIPHSLRVSYQEVYYAMTKVLKKRSPVFDTSLSRWGAKIEQENGYWTSENLSTYQKACFSLHSSLIGNWRQVLYVLIQLMDGVQSRCYLYTLVVRCKQHFWLKWLKEKIHFQPRCIMIDNSDTEMTGIRAAYGIDIQVLICHWHIKRVWHKNVAKKVYAHPDVSVQPKQVRDMLRASTHEDFDLLYDELQLFCMENEGTWSISDIQSYFDQEYLPKEEKWSNTWRQLQFRAVVNNQGELSRRDAADRIPDASTGRRYFLREPIKSWDLKKALIEYGVDYTDASIPALYDTMITDLQSTEKNES</sequence>
<proteinExistence type="predicted"/>
<organism evidence="1 2">
    <name type="scientific">Phascolomyces articulosus</name>
    <dbReference type="NCBI Taxonomy" id="60185"/>
    <lineage>
        <taxon>Eukaryota</taxon>
        <taxon>Fungi</taxon>
        <taxon>Fungi incertae sedis</taxon>
        <taxon>Mucoromycota</taxon>
        <taxon>Mucoromycotina</taxon>
        <taxon>Mucoromycetes</taxon>
        <taxon>Mucorales</taxon>
        <taxon>Lichtheimiaceae</taxon>
        <taxon>Phascolomyces</taxon>
    </lineage>
</organism>
<evidence type="ECO:0008006" key="3">
    <source>
        <dbReference type="Google" id="ProtNLM"/>
    </source>
</evidence>
<gene>
    <name evidence="1" type="ORF">BDA99DRAFT_569841</name>
</gene>
<comment type="caution">
    <text evidence="1">The sequence shown here is derived from an EMBL/GenBank/DDBJ whole genome shotgun (WGS) entry which is preliminary data.</text>
</comment>
<dbReference type="PANTHER" id="PTHR33977:SF1">
    <property type="entry name" value="ZINC ION BINDING PROTEIN"/>
    <property type="match status" value="1"/>
</dbReference>
<dbReference type="Proteomes" id="UP001209540">
    <property type="component" value="Unassembled WGS sequence"/>
</dbReference>
<keyword evidence="2" id="KW-1185">Reference proteome</keyword>
<dbReference type="EMBL" id="JAIXMP010000007">
    <property type="protein sequence ID" value="KAI9270502.1"/>
    <property type="molecule type" value="Genomic_DNA"/>
</dbReference>
<dbReference type="AlphaFoldDB" id="A0AAD5K5H6"/>
<dbReference type="PANTHER" id="PTHR33977">
    <property type="entry name" value="ZINC ION BINDING PROTEIN"/>
    <property type="match status" value="1"/>
</dbReference>